<sequence>MAEYFAYYPLQLFPDYNDANVQELIYCRKNDTPLSSWVEFSLLYLFVFLLLAYPSTLLTPNKVTNLTKLKLISQISLCTAIDSDLSIVFTTYILYVSGS</sequence>
<evidence type="ECO:0000256" key="1">
    <source>
        <dbReference type="SAM" id="Phobius"/>
    </source>
</evidence>
<dbReference type="Proteomes" id="UP000015106">
    <property type="component" value="Chromosome 5"/>
</dbReference>
<accession>A0A8R7Q8J2</accession>
<organism evidence="2 3">
    <name type="scientific">Triticum urartu</name>
    <name type="common">Red wild einkorn</name>
    <name type="synonym">Crithodium urartu</name>
    <dbReference type="NCBI Taxonomy" id="4572"/>
    <lineage>
        <taxon>Eukaryota</taxon>
        <taxon>Viridiplantae</taxon>
        <taxon>Streptophyta</taxon>
        <taxon>Embryophyta</taxon>
        <taxon>Tracheophyta</taxon>
        <taxon>Spermatophyta</taxon>
        <taxon>Magnoliopsida</taxon>
        <taxon>Liliopsida</taxon>
        <taxon>Poales</taxon>
        <taxon>Poaceae</taxon>
        <taxon>BOP clade</taxon>
        <taxon>Pooideae</taxon>
        <taxon>Triticodae</taxon>
        <taxon>Triticeae</taxon>
        <taxon>Triticinae</taxon>
        <taxon>Triticum</taxon>
    </lineage>
</organism>
<feature type="transmembrane region" description="Helical" evidence="1">
    <location>
        <begin position="40"/>
        <end position="59"/>
    </location>
</feature>
<name>A0A8R7Q8J2_TRIUA</name>
<keyword evidence="1" id="KW-0812">Transmembrane</keyword>
<reference evidence="3" key="1">
    <citation type="journal article" date="2013" name="Nature">
        <title>Draft genome of the wheat A-genome progenitor Triticum urartu.</title>
        <authorList>
            <person name="Ling H.Q."/>
            <person name="Zhao S."/>
            <person name="Liu D."/>
            <person name="Wang J."/>
            <person name="Sun H."/>
            <person name="Zhang C."/>
            <person name="Fan H."/>
            <person name="Li D."/>
            <person name="Dong L."/>
            <person name="Tao Y."/>
            <person name="Gao C."/>
            <person name="Wu H."/>
            <person name="Li Y."/>
            <person name="Cui Y."/>
            <person name="Guo X."/>
            <person name="Zheng S."/>
            <person name="Wang B."/>
            <person name="Yu K."/>
            <person name="Liang Q."/>
            <person name="Yang W."/>
            <person name="Lou X."/>
            <person name="Chen J."/>
            <person name="Feng M."/>
            <person name="Jian J."/>
            <person name="Zhang X."/>
            <person name="Luo G."/>
            <person name="Jiang Y."/>
            <person name="Liu J."/>
            <person name="Wang Z."/>
            <person name="Sha Y."/>
            <person name="Zhang B."/>
            <person name="Wu H."/>
            <person name="Tang D."/>
            <person name="Shen Q."/>
            <person name="Xue P."/>
            <person name="Zou S."/>
            <person name="Wang X."/>
            <person name="Liu X."/>
            <person name="Wang F."/>
            <person name="Yang Y."/>
            <person name="An X."/>
            <person name="Dong Z."/>
            <person name="Zhang K."/>
            <person name="Zhang X."/>
            <person name="Luo M.C."/>
            <person name="Dvorak J."/>
            <person name="Tong Y."/>
            <person name="Wang J."/>
            <person name="Yang H."/>
            <person name="Li Z."/>
            <person name="Wang D."/>
            <person name="Zhang A."/>
            <person name="Wang J."/>
        </authorList>
    </citation>
    <scope>NUCLEOTIDE SEQUENCE</scope>
    <source>
        <strain evidence="3">cv. G1812</strain>
    </source>
</reference>
<dbReference type="EnsemblPlants" id="TuG1812G0500000524.01.T01">
    <property type="protein sequence ID" value="TuG1812G0500000524.01.T01.cds248779"/>
    <property type="gene ID" value="TuG1812G0500000524.01"/>
</dbReference>
<keyword evidence="1" id="KW-1133">Transmembrane helix</keyword>
<keyword evidence="1" id="KW-0472">Membrane</keyword>
<dbReference type="AlphaFoldDB" id="A0A8R7Q8J2"/>
<proteinExistence type="predicted"/>
<evidence type="ECO:0000313" key="3">
    <source>
        <dbReference type="Proteomes" id="UP000015106"/>
    </source>
</evidence>
<keyword evidence="3" id="KW-1185">Reference proteome</keyword>
<protein>
    <submittedName>
        <fullName evidence="2">Uncharacterized protein</fullName>
    </submittedName>
</protein>
<dbReference type="Gramene" id="TuG1812G0500000524.01.T01">
    <property type="protein sequence ID" value="TuG1812G0500000524.01.T01.cds248779"/>
    <property type="gene ID" value="TuG1812G0500000524.01"/>
</dbReference>
<evidence type="ECO:0000313" key="2">
    <source>
        <dbReference type="EnsemblPlants" id="TuG1812G0500000524.01.T01.cds248779"/>
    </source>
</evidence>
<reference evidence="2" key="3">
    <citation type="submission" date="2022-06" db="UniProtKB">
        <authorList>
            <consortium name="EnsemblPlants"/>
        </authorList>
    </citation>
    <scope>IDENTIFICATION</scope>
</reference>
<reference evidence="2" key="2">
    <citation type="submission" date="2018-03" db="EMBL/GenBank/DDBJ databases">
        <title>The Triticum urartu genome reveals the dynamic nature of wheat genome evolution.</title>
        <authorList>
            <person name="Ling H."/>
            <person name="Ma B."/>
            <person name="Shi X."/>
            <person name="Liu H."/>
            <person name="Dong L."/>
            <person name="Sun H."/>
            <person name="Cao Y."/>
            <person name="Gao Q."/>
            <person name="Zheng S."/>
            <person name="Li Y."/>
            <person name="Yu Y."/>
            <person name="Du H."/>
            <person name="Qi M."/>
            <person name="Li Y."/>
            <person name="Yu H."/>
            <person name="Cui Y."/>
            <person name="Wang N."/>
            <person name="Chen C."/>
            <person name="Wu H."/>
            <person name="Zhao Y."/>
            <person name="Zhang J."/>
            <person name="Li Y."/>
            <person name="Zhou W."/>
            <person name="Zhang B."/>
            <person name="Hu W."/>
            <person name="Eijk M."/>
            <person name="Tang J."/>
            <person name="Witsenboer H."/>
            <person name="Zhao S."/>
            <person name="Li Z."/>
            <person name="Zhang A."/>
            <person name="Wang D."/>
            <person name="Liang C."/>
        </authorList>
    </citation>
    <scope>NUCLEOTIDE SEQUENCE [LARGE SCALE GENOMIC DNA]</scope>
    <source>
        <strain evidence="2">cv. G1812</strain>
    </source>
</reference>